<proteinExistence type="predicted"/>
<dbReference type="Proteomes" id="UP000095282">
    <property type="component" value="Unplaced"/>
</dbReference>
<organism evidence="1 2">
    <name type="scientific">Caenorhabditis tropicalis</name>
    <dbReference type="NCBI Taxonomy" id="1561998"/>
    <lineage>
        <taxon>Eukaryota</taxon>
        <taxon>Metazoa</taxon>
        <taxon>Ecdysozoa</taxon>
        <taxon>Nematoda</taxon>
        <taxon>Chromadorea</taxon>
        <taxon>Rhabditida</taxon>
        <taxon>Rhabditina</taxon>
        <taxon>Rhabditomorpha</taxon>
        <taxon>Rhabditoidea</taxon>
        <taxon>Rhabditidae</taxon>
        <taxon>Peloderinae</taxon>
        <taxon>Caenorhabditis</taxon>
    </lineage>
</organism>
<name>A0A1I7V3W7_9PELO</name>
<dbReference type="WBParaSite" id="Csp11.Scaffold630.g22138.t1">
    <property type="protein sequence ID" value="Csp11.Scaffold630.g22138.t1"/>
    <property type="gene ID" value="Csp11.Scaffold630.g22138"/>
</dbReference>
<reference evidence="2" key="1">
    <citation type="submission" date="2016-11" db="UniProtKB">
        <authorList>
            <consortium name="WormBaseParasite"/>
        </authorList>
    </citation>
    <scope>IDENTIFICATION</scope>
</reference>
<protein>
    <submittedName>
        <fullName evidence="2">Ras-GEF domain-containing protein</fullName>
    </submittedName>
</protein>
<sequence length="109" mass="12759">MANGFVATKKCDLLMHLYTMFEVARQWPFNKEYLNKSIAERELFEQNPESFKIPNYLLNVAMEIVKVETMAKPNYKAVKKAYEEAIPGFDPKSFKFEVTEDRRGGPRMI</sequence>
<dbReference type="AlphaFoldDB" id="A0A1I7V3W7"/>
<evidence type="ECO:0000313" key="2">
    <source>
        <dbReference type="WBParaSite" id="Csp11.Scaffold630.g22138.t1"/>
    </source>
</evidence>
<evidence type="ECO:0000313" key="1">
    <source>
        <dbReference type="Proteomes" id="UP000095282"/>
    </source>
</evidence>
<accession>A0A1I7V3W7</accession>
<keyword evidence="1" id="KW-1185">Reference proteome</keyword>